<proteinExistence type="predicted"/>
<dbReference type="PANTHER" id="PTHR24221">
    <property type="entry name" value="ATP-BINDING CASSETTE SUB-FAMILY B"/>
    <property type="match status" value="1"/>
</dbReference>
<dbReference type="CDD" id="cd18584">
    <property type="entry name" value="ABC_6TM_AarD_CydD"/>
    <property type="match status" value="1"/>
</dbReference>
<evidence type="ECO:0000256" key="5">
    <source>
        <dbReference type="ARBA" id="ARBA00022989"/>
    </source>
</evidence>
<evidence type="ECO:0000313" key="12">
    <source>
        <dbReference type="Proteomes" id="UP000291933"/>
    </source>
</evidence>
<keyword evidence="6 8" id="KW-0472">Membrane</keyword>
<feature type="transmembrane region" description="Helical" evidence="8">
    <location>
        <begin position="171"/>
        <end position="191"/>
    </location>
</feature>
<dbReference type="GO" id="GO:0140359">
    <property type="term" value="F:ABC-type transporter activity"/>
    <property type="evidence" value="ECO:0007669"/>
    <property type="project" value="InterPro"/>
</dbReference>
<keyword evidence="4" id="KW-0067">ATP-binding</keyword>
<evidence type="ECO:0000256" key="4">
    <source>
        <dbReference type="ARBA" id="ARBA00022840"/>
    </source>
</evidence>
<dbReference type="SUPFAM" id="SSF52540">
    <property type="entry name" value="P-loop containing nucleoside triphosphate hydrolases"/>
    <property type="match status" value="1"/>
</dbReference>
<dbReference type="InterPro" id="IPR027417">
    <property type="entry name" value="P-loop_NTPase"/>
</dbReference>
<dbReference type="PROSITE" id="PS50893">
    <property type="entry name" value="ABC_TRANSPORTER_2"/>
    <property type="match status" value="1"/>
</dbReference>
<keyword evidence="5 8" id="KW-1133">Transmembrane helix</keyword>
<feature type="domain" description="ABC transmembrane type-1" evidence="10">
    <location>
        <begin position="59"/>
        <end position="339"/>
    </location>
</feature>
<keyword evidence="12" id="KW-1185">Reference proteome</keyword>
<dbReference type="RefSeq" id="WP_131172915.1">
    <property type="nucleotide sequence ID" value="NZ_FXTL01000020.1"/>
</dbReference>
<evidence type="ECO:0000259" key="10">
    <source>
        <dbReference type="PROSITE" id="PS50929"/>
    </source>
</evidence>
<evidence type="ECO:0000313" key="11">
    <source>
        <dbReference type="EMBL" id="TBT93076.1"/>
    </source>
</evidence>
<feature type="compositionally biased region" description="Low complexity" evidence="7">
    <location>
        <begin position="24"/>
        <end position="33"/>
    </location>
</feature>
<dbReference type="PANTHER" id="PTHR24221:SF590">
    <property type="entry name" value="COMPONENT LINKED WITH THE ASSEMBLY OF CYTOCHROME' TRANSPORT TRANSMEMBRANE ATP-BINDING PROTEIN ABC TRANSPORTER CYDD-RELATED"/>
    <property type="match status" value="1"/>
</dbReference>
<feature type="transmembrane region" description="Helical" evidence="8">
    <location>
        <begin position="98"/>
        <end position="119"/>
    </location>
</feature>
<dbReference type="Pfam" id="PF00664">
    <property type="entry name" value="ABC_membrane"/>
    <property type="match status" value="1"/>
</dbReference>
<dbReference type="PROSITE" id="PS50929">
    <property type="entry name" value="ABC_TM1F"/>
    <property type="match status" value="1"/>
</dbReference>
<dbReference type="GO" id="GO:0005886">
    <property type="term" value="C:plasma membrane"/>
    <property type="evidence" value="ECO:0007669"/>
    <property type="project" value="UniProtKB-SubCell"/>
</dbReference>
<dbReference type="CDD" id="cd03228">
    <property type="entry name" value="ABCC_MRP_Like"/>
    <property type="match status" value="1"/>
</dbReference>
<dbReference type="Proteomes" id="UP000291933">
    <property type="component" value="Unassembled WGS sequence"/>
</dbReference>
<keyword evidence="2 8" id="KW-0812">Transmembrane</keyword>
<dbReference type="EMBL" id="SDMR01000019">
    <property type="protein sequence ID" value="TBT93076.1"/>
    <property type="molecule type" value="Genomic_DNA"/>
</dbReference>
<feature type="domain" description="ABC transporter" evidence="9">
    <location>
        <begin position="389"/>
        <end position="620"/>
    </location>
</feature>
<dbReference type="Pfam" id="PF00005">
    <property type="entry name" value="ABC_tran"/>
    <property type="match status" value="1"/>
</dbReference>
<comment type="subcellular location">
    <subcellularLocation>
        <location evidence="1">Cell membrane</location>
        <topology evidence="1">Multi-pass membrane protein</topology>
    </subcellularLocation>
</comment>
<evidence type="ECO:0000256" key="7">
    <source>
        <dbReference type="SAM" id="MobiDB-lite"/>
    </source>
</evidence>
<dbReference type="SUPFAM" id="SSF90123">
    <property type="entry name" value="ABC transporter transmembrane region"/>
    <property type="match status" value="1"/>
</dbReference>
<dbReference type="InterPro" id="IPR003593">
    <property type="entry name" value="AAA+_ATPase"/>
</dbReference>
<organism evidence="11 12">
    <name type="scientific">Propioniciclava tarda</name>
    <dbReference type="NCBI Taxonomy" id="433330"/>
    <lineage>
        <taxon>Bacteria</taxon>
        <taxon>Bacillati</taxon>
        <taxon>Actinomycetota</taxon>
        <taxon>Actinomycetes</taxon>
        <taxon>Propionibacteriales</taxon>
        <taxon>Propionibacteriaceae</taxon>
        <taxon>Propioniciclava</taxon>
    </lineage>
</organism>
<feature type="transmembrane region" description="Helical" evidence="8">
    <location>
        <begin position="56"/>
        <end position="78"/>
    </location>
</feature>
<evidence type="ECO:0000256" key="6">
    <source>
        <dbReference type="ARBA" id="ARBA00023136"/>
    </source>
</evidence>
<evidence type="ECO:0000256" key="3">
    <source>
        <dbReference type="ARBA" id="ARBA00022741"/>
    </source>
</evidence>
<dbReference type="AlphaFoldDB" id="A0A4Q9KKB0"/>
<dbReference type="Gene3D" id="3.40.50.300">
    <property type="entry name" value="P-loop containing nucleotide triphosphate hydrolases"/>
    <property type="match status" value="1"/>
</dbReference>
<comment type="caution">
    <text evidence="11">The sequence shown here is derived from an EMBL/GenBank/DDBJ whole genome shotgun (WGS) entry which is preliminary data.</text>
</comment>
<reference evidence="11 12" key="1">
    <citation type="submission" date="2019-01" db="EMBL/GenBank/DDBJ databases">
        <title>Lactibacter flavus gen. nov., sp. nov., a novel bacterium of the family Propionibacteriaceae isolated from raw milk and dairy products.</title>
        <authorList>
            <person name="Huptas C."/>
            <person name="Wenning M."/>
            <person name="Breitenwieser F."/>
            <person name="Doll E."/>
            <person name="Von Neubeck M."/>
            <person name="Busse H.-J."/>
            <person name="Scherer S."/>
        </authorList>
    </citation>
    <scope>NUCLEOTIDE SEQUENCE [LARGE SCALE GENOMIC DNA]</scope>
    <source>
        <strain evidence="11 12">DSM 22130</strain>
    </source>
</reference>
<feature type="region of interest" description="Disordered" evidence="7">
    <location>
        <begin position="594"/>
        <end position="639"/>
    </location>
</feature>
<dbReference type="Gene3D" id="1.20.1560.10">
    <property type="entry name" value="ABC transporter type 1, transmembrane domain"/>
    <property type="match status" value="1"/>
</dbReference>
<name>A0A4Q9KKB0_PROTD</name>
<dbReference type="InterPro" id="IPR014216">
    <property type="entry name" value="ABC_transptr_CydD"/>
</dbReference>
<dbReference type="InterPro" id="IPR003439">
    <property type="entry name" value="ABC_transporter-like_ATP-bd"/>
</dbReference>
<dbReference type="OrthoDB" id="9806127at2"/>
<dbReference type="GO" id="GO:0042883">
    <property type="term" value="P:cysteine transport"/>
    <property type="evidence" value="ECO:0007669"/>
    <property type="project" value="InterPro"/>
</dbReference>
<evidence type="ECO:0000256" key="2">
    <source>
        <dbReference type="ARBA" id="ARBA00022692"/>
    </source>
</evidence>
<feature type="transmembrane region" description="Helical" evidence="8">
    <location>
        <begin position="197"/>
        <end position="216"/>
    </location>
</feature>
<dbReference type="SMART" id="SM00382">
    <property type="entry name" value="AAA"/>
    <property type="match status" value="1"/>
</dbReference>
<dbReference type="NCBIfam" id="TIGR02857">
    <property type="entry name" value="CydD"/>
    <property type="match status" value="1"/>
</dbReference>
<dbReference type="GO" id="GO:0016887">
    <property type="term" value="F:ATP hydrolysis activity"/>
    <property type="evidence" value="ECO:0007669"/>
    <property type="project" value="InterPro"/>
</dbReference>
<evidence type="ECO:0000259" key="9">
    <source>
        <dbReference type="PROSITE" id="PS50893"/>
    </source>
</evidence>
<accession>A0A4Q9KKB0</accession>
<protein>
    <submittedName>
        <fullName evidence="11">Thiol reductant ABC exporter subunit CydD</fullName>
    </submittedName>
</protein>
<dbReference type="InterPro" id="IPR039421">
    <property type="entry name" value="Type_1_exporter"/>
</dbReference>
<feature type="transmembrane region" description="Helical" evidence="8">
    <location>
        <begin position="276"/>
        <end position="298"/>
    </location>
</feature>
<dbReference type="GO" id="GO:0005524">
    <property type="term" value="F:ATP binding"/>
    <property type="evidence" value="ECO:0007669"/>
    <property type="project" value="UniProtKB-KW"/>
</dbReference>
<sequence>MSATTTPKDGVRDAGAVFGASTDPAAARASQGSSGPGRRRGPIDPRLVRRASATRWFLVALVVVGAVGALLTIAQAWILSRSIGGVFATGDAGPALRFLVPLAAVFAGKAVLAWLNQWLAQRAAASVKSQLRVDIMRARLERPLDCEASTGGLVTLVTQGLDALDGFYSKYLPQLVLAVVVPVIVGVAVLTTDLLSTVIVALTLPLIPFFMALVGWTTEARTRRRFSLQTRLARHFADLVEGLPTLQVFGRARAQAEGLRRTEAAHRAETMTTLRISFLSALVLELLATLSVAIVAVTTGFRVLFDQMDLTAALFVLILAPEVYLPVRQVGVHYHDSADGMAAAEAAFALIDPAEPGVAAAPKDRGEIAPDVGVESTTILSGDDRPWLIAAERVGHTYPGTSSPAVEGVSFSVRPGQFLVLTGPSGGGKTTVLNSLLGFIRPSQGRILIDGQPLNDTALDSWRRRLAYVGQNPGMISGTVGDNVRLGFPGASDADLRSALDAAGGPELSLDHPVGDDGQGLSAGERRRVATARALLRITHGHADLLLLDEPTAGLDADAEATLLHGLRSLGVAAVVVSHRPAVIAEADAVIEIGGPTDDRGGASTGSANGRLPKATEGPSPEPAEGPLAEPTDGAGGVR</sequence>
<dbReference type="InterPro" id="IPR036640">
    <property type="entry name" value="ABC1_TM_sf"/>
</dbReference>
<feature type="region of interest" description="Disordered" evidence="7">
    <location>
        <begin position="1"/>
        <end position="44"/>
    </location>
</feature>
<gene>
    <name evidence="11" type="primary">cydD</name>
    <name evidence="11" type="ORF">ET996_12600</name>
</gene>
<evidence type="ECO:0000256" key="8">
    <source>
        <dbReference type="SAM" id="Phobius"/>
    </source>
</evidence>
<dbReference type="InterPro" id="IPR011527">
    <property type="entry name" value="ABC1_TM_dom"/>
</dbReference>
<evidence type="ECO:0000256" key="1">
    <source>
        <dbReference type="ARBA" id="ARBA00004651"/>
    </source>
</evidence>
<keyword evidence="3" id="KW-0547">Nucleotide-binding</keyword>